<sequence>MHSYSDYVAQKLNTTRIITDEVMCMVGIENSRMNYIHYNDPLAGMTIKDDTNIIMFNTYQSMFSYNFAKFVLNTIKYDIATSTMNEMIRLIELNSEVKLFLDNETGILEMQSKLTENISMILDLKTGIMTSILCVDGFEYKGAITENLTQDIENKTSKNKLPSKICFEDILCLNFKDKTRNILNIPLDSGWVELEGMIGGIMFGLGTHLLIGGIGTGVVSLAGLVMTRAGAFLCADANGWTTDLNNLSRCINTGIDYGLTFIPSVLLSRTSMGIFRVAIKDKEIFYNGGRIEKSVYMSLKGFQEAQETLYGEVIEKIIVEPLRECMESFFSTKKISDFLWF</sequence>
<gene>
    <name evidence="1" type="ORF">MSCUN_09380</name>
</gene>
<evidence type="ECO:0000313" key="1">
    <source>
        <dbReference type="EMBL" id="PWL08172.1"/>
    </source>
</evidence>
<organism evidence="1 2">
    <name type="scientific">Methanosphaera cuniculi</name>
    <dbReference type="NCBI Taxonomy" id="1077256"/>
    <lineage>
        <taxon>Archaea</taxon>
        <taxon>Methanobacteriati</taxon>
        <taxon>Methanobacteriota</taxon>
        <taxon>Methanomada group</taxon>
        <taxon>Methanobacteria</taxon>
        <taxon>Methanobacteriales</taxon>
        <taxon>Methanobacteriaceae</taxon>
        <taxon>Methanosphaera</taxon>
    </lineage>
</organism>
<dbReference type="AlphaFoldDB" id="A0A2V2BJP7"/>
<comment type="caution">
    <text evidence="1">The sequence shown here is derived from an EMBL/GenBank/DDBJ whole genome shotgun (WGS) entry which is preliminary data.</text>
</comment>
<evidence type="ECO:0000313" key="2">
    <source>
        <dbReference type="Proteomes" id="UP000246004"/>
    </source>
</evidence>
<dbReference type="Proteomes" id="UP000246004">
    <property type="component" value="Unassembled WGS sequence"/>
</dbReference>
<accession>A0A2V2BJP7</accession>
<name>A0A2V2BJP7_9EURY</name>
<dbReference type="EMBL" id="LWMS01000029">
    <property type="protein sequence ID" value="PWL08172.1"/>
    <property type="molecule type" value="Genomic_DNA"/>
</dbReference>
<protein>
    <submittedName>
        <fullName evidence="1">Uncharacterized protein</fullName>
    </submittedName>
</protein>
<reference evidence="1 2" key="1">
    <citation type="submission" date="2016-04" db="EMBL/GenBank/DDBJ databases">
        <title>Genome sequence of Methanosphaera cuniculi DSM 4103.</title>
        <authorList>
            <person name="Poehlein A."/>
            <person name="Seedorf H."/>
            <person name="Daniel R."/>
        </authorList>
    </citation>
    <scope>NUCLEOTIDE SEQUENCE [LARGE SCALE GENOMIC DNA]</scope>
    <source>
        <strain evidence="1 2">DSM 4103</strain>
    </source>
</reference>
<proteinExistence type="predicted"/>